<dbReference type="InterPro" id="IPR036328">
    <property type="entry name" value="MliC_sf"/>
</dbReference>
<dbReference type="Pfam" id="PF03724">
    <property type="entry name" value="META"/>
    <property type="match status" value="1"/>
</dbReference>
<gene>
    <name evidence="8" type="ORF">HCU73_02960</name>
</gene>
<keyword evidence="4" id="KW-0449">Lipoprotein</keyword>
<dbReference type="InterPro" id="IPR018660">
    <property type="entry name" value="MliC"/>
</dbReference>
<evidence type="ECO:0000256" key="4">
    <source>
        <dbReference type="ARBA" id="ARBA00023288"/>
    </source>
</evidence>
<dbReference type="AlphaFoldDB" id="A0A7X6GXX3"/>
<accession>A0A7X6GXX3</accession>
<keyword evidence="2" id="KW-0472">Membrane</keyword>
<dbReference type="InterPro" id="IPR005184">
    <property type="entry name" value="DUF306_Meta_HslJ"/>
</dbReference>
<dbReference type="Pfam" id="PF09864">
    <property type="entry name" value="MliC"/>
    <property type="match status" value="1"/>
</dbReference>
<dbReference type="InterPro" id="IPR053147">
    <property type="entry name" value="Hsp_HslJ-like"/>
</dbReference>
<keyword evidence="3" id="KW-0564">Palmitate</keyword>
<dbReference type="InterPro" id="IPR039366">
    <property type="entry name" value="Pilotin"/>
</dbReference>
<name>A0A7X6GXX3_9RHOB</name>
<proteinExistence type="predicted"/>
<protein>
    <submittedName>
        <fullName evidence="8">META domain-containing protein</fullName>
    </submittedName>
</protein>
<evidence type="ECO:0000259" key="7">
    <source>
        <dbReference type="Pfam" id="PF09864"/>
    </source>
</evidence>
<evidence type="ECO:0000256" key="3">
    <source>
        <dbReference type="ARBA" id="ARBA00023139"/>
    </source>
</evidence>
<feature type="domain" description="C-type lysozyme inhibitor" evidence="7">
    <location>
        <begin position="127"/>
        <end position="191"/>
    </location>
</feature>
<keyword evidence="9" id="KW-1185">Reference proteome</keyword>
<feature type="domain" description="DUF306" evidence="6">
    <location>
        <begin position="299"/>
        <end position="398"/>
    </location>
</feature>
<dbReference type="EMBL" id="JAAZQQ010000001">
    <property type="protein sequence ID" value="NKX43538.1"/>
    <property type="molecule type" value="Genomic_DNA"/>
</dbReference>
<evidence type="ECO:0000256" key="1">
    <source>
        <dbReference type="ARBA" id="ARBA00022729"/>
    </source>
</evidence>
<organism evidence="8 9">
    <name type="scientific">Roseicyclus persicicus</name>
    <dbReference type="NCBI Taxonomy" id="2650661"/>
    <lineage>
        <taxon>Bacteria</taxon>
        <taxon>Pseudomonadati</taxon>
        <taxon>Pseudomonadota</taxon>
        <taxon>Alphaproteobacteria</taxon>
        <taxon>Rhodobacterales</taxon>
        <taxon>Roseobacteraceae</taxon>
        <taxon>Roseicyclus</taxon>
    </lineage>
</organism>
<keyword evidence="1 5" id="KW-0732">Signal</keyword>
<evidence type="ECO:0000256" key="2">
    <source>
        <dbReference type="ARBA" id="ARBA00023136"/>
    </source>
</evidence>
<dbReference type="SUPFAM" id="SSF141488">
    <property type="entry name" value="YdhA-like"/>
    <property type="match status" value="1"/>
</dbReference>
<evidence type="ECO:0000313" key="9">
    <source>
        <dbReference type="Proteomes" id="UP000526408"/>
    </source>
</evidence>
<dbReference type="PANTHER" id="PTHR35535:SF1">
    <property type="entry name" value="HEAT SHOCK PROTEIN HSLJ"/>
    <property type="match status" value="1"/>
</dbReference>
<dbReference type="RefSeq" id="WP_168621901.1">
    <property type="nucleotide sequence ID" value="NZ_JAAZQQ010000001.1"/>
</dbReference>
<dbReference type="Proteomes" id="UP000526408">
    <property type="component" value="Unassembled WGS sequence"/>
</dbReference>
<dbReference type="Pfam" id="PF09619">
    <property type="entry name" value="YscW"/>
    <property type="match status" value="1"/>
</dbReference>
<evidence type="ECO:0000259" key="6">
    <source>
        <dbReference type="Pfam" id="PF03724"/>
    </source>
</evidence>
<evidence type="ECO:0000256" key="5">
    <source>
        <dbReference type="SAM" id="SignalP"/>
    </source>
</evidence>
<feature type="signal peptide" evidence="5">
    <location>
        <begin position="1"/>
        <end position="19"/>
    </location>
</feature>
<reference evidence="8 9" key="1">
    <citation type="submission" date="2020-04" db="EMBL/GenBank/DDBJ databases">
        <authorList>
            <person name="Yoon J."/>
        </authorList>
    </citation>
    <scope>NUCLEOTIDE SEQUENCE [LARGE SCALE GENOMIC DNA]</scope>
    <source>
        <strain evidence="8 9">KMU-115</strain>
    </source>
</reference>
<evidence type="ECO:0000313" key="8">
    <source>
        <dbReference type="EMBL" id="NKX43538.1"/>
    </source>
</evidence>
<dbReference type="PANTHER" id="PTHR35535">
    <property type="entry name" value="HEAT SHOCK PROTEIN HSLJ"/>
    <property type="match status" value="1"/>
</dbReference>
<comment type="caution">
    <text evidence="8">The sequence shown here is derived from an EMBL/GenBank/DDBJ whole genome shotgun (WGS) entry which is preliminary data.</text>
</comment>
<feature type="chain" id="PRO_5030669574" evidence="5">
    <location>
        <begin position="20"/>
        <end position="412"/>
    </location>
</feature>
<dbReference type="InterPro" id="IPR038670">
    <property type="entry name" value="HslJ-like_sf"/>
</dbReference>
<dbReference type="Gene3D" id="2.40.128.200">
    <property type="match status" value="1"/>
</dbReference>
<dbReference type="Gene3D" id="2.40.128.270">
    <property type="match status" value="1"/>
</dbReference>
<sequence length="412" mass="42558">MSRLFTLLAALVLATAAAAQETRSLTGTVLYRDRMALPQEALLIVEVIDAAGALRAEARLPTEGRQVPIPFRLDLAADVEGTLRAGLSIGAEVVWLGDPVALGPDTPADLGELVLHRHQPTGFASAFLCGDRRVMVGFAGEALVMDTGRGDRLVLQSFPAASGARYELPGDPGTSFWTRGEGALVSLGGTNLPDCRLSFPMTDTTAYRAGGNEPFWSVTVEAATLTLVRLGMADVVLPVSATGLGDTGDIMVMAGDATLRRQPVLCRDSMTGMPHPETVTLTLGAETLAGCGGDPAALLIGPTWVVEDIAGAGIVDDSRVSLGFFGDGRVAGSAGCNRWFADVALTGEGLTLGQAGATMMACADALMAQEMRFLEALAQVTGFDIDATGALVLRGPEGALVTARAATDSSAP</sequence>